<evidence type="ECO:0000313" key="4">
    <source>
        <dbReference type="Proteomes" id="UP001642464"/>
    </source>
</evidence>
<proteinExistence type="predicted"/>
<dbReference type="Proteomes" id="UP001642464">
    <property type="component" value="Unassembled WGS sequence"/>
</dbReference>
<accession>A0ABP0HBV0</accession>
<name>A0ABP0HBV0_9DINO</name>
<dbReference type="EMBL" id="CAXAMM010000237">
    <property type="protein sequence ID" value="CAK8986629.1"/>
    <property type="molecule type" value="Genomic_DNA"/>
</dbReference>
<feature type="signal peptide" evidence="1">
    <location>
        <begin position="1"/>
        <end position="29"/>
    </location>
</feature>
<keyword evidence="4" id="KW-1185">Reference proteome</keyword>
<feature type="chain" id="PRO_5045029062" evidence="1">
    <location>
        <begin position="30"/>
        <end position="119"/>
    </location>
</feature>
<protein>
    <submittedName>
        <fullName evidence="2">Uncharacterized protein</fullName>
    </submittedName>
</protein>
<sequence length="119" mass="13394">MAVMAMEKWVRRWKLLLHFLLLLASSGPAATPNLMERCQVILNLHKGHSALVALTKESLPTPALLQQATMNFDLMNLTESNHLPRSVLKHRAFCPSVELQEPFVCLATQLVEIGQFLPH</sequence>
<evidence type="ECO:0000313" key="2">
    <source>
        <dbReference type="EMBL" id="CAK8986629.1"/>
    </source>
</evidence>
<dbReference type="EMBL" id="CAXAMM010032002">
    <property type="protein sequence ID" value="CAK9069089.1"/>
    <property type="molecule type" value="Genomic_DNA"/>
</dbReference>
<evidence type="ECO:0000256" key="1">
    <source>
        <dbReference type="SAM" id="SignalP"/>
    </source>
</evidence>
<gene>
    <name evidence="3" type="ORF">SCF082_LOCUS34674</name>
    <name evidence="2" type="ORF">SCF082_LOCUS638</name>
</gene>
<evidence type="ECO:0000313" key="3">
    <source>
        <dbReference type="EMBL" id="CAK9069089.1"/>
    </source>
</evidence>
<organism evidence="2 4">
    <name type="scientific">Durusdinium trenchii</name>
    <dbReference type="NCBI Taxonomy" id="1381693"/>
    <lineage>
        <taxon>Eukaryota</taxon>
        <taxon>Sar</taxon>
        <taxon>Alveolata</taxon>
        <taxon>Dinophyceae</taxon>
        <taxon>Suessiales</taxon>
        <taxon>Symbiodiniaceae</taxon>
        <taxon>Durusdinium</taxon>
    </lineage>
</organism>
<reference evidence="2 4" key="1">
    <citation type="submission" date="2024-02" db="EMBL/GenBank/DDBJ databases">
        <authorList>
            <person name="Chen Y."/>
            <person name="Shah S."/>
            <person name="Dougan E. K."/>
            <person name="Thang M."/>
            <person name="Chan C."/>
        </authorList>
    </citation>
    <scope>NUCLEOTIDE SEQUENCE [LARGE SCALE GENOMIC DNA]</scope>
</reference>
<keyword evidence="1" id="KW-0732">Signal</keyword>
<comment type="caution">
    <text evidence="2">The sequence shown here is derived from an EMBL/GenBank/DDBJ whole genome shotgun (WGS) entry which is preliminary data.</text>
</comment>